<name>A0AAV8ZZF6_9CUCU</name>
<reference evidence="3" key="1">
    <citation type="journal article" date="2023" name="Insect Mol. Biol.">
        <title>Genome sequencing provides insights into the evolution of gene families encoding plant cell wall-degrading enzymes in longhorned beetles.</title>
        <authorList>
            <person name="Shin N.R."/>
            <person name="Okamura Y."/>
            <person name="Kirsch R."/>
            <person name="Pauchet Y."/>
        </authorList>
    </citation>
    <scope>NUCLEOTIDE SEQUENCE</scope>
    <source>
        <strain evidence="3">RBIC_L_NR</strain>
    </source>
</reference>
<dbReference type="PANTHER" id="PTHR34153:SF2">
    <property type="entry name" value="SI:CH211-262H13.3-RELATED"/>
    <property type="match status" value="1"/>
</dbReference>
<gene>
    <name evidence="3" type="ORF">NQ314_000043</name>
</gene>
<evidence type="ECO:0000256" key="1">
    <source>
        <dbReference type="SAM" id="Coils"/>
    </source>
</evidence>
<comment type="caution">
    <text evidence="3">The sequence shown here is derived from an EMBL/GenBank/DDBJ whole genome shotgun (WGS) entry which is preliminary data.</text>
</comment>
<organism evidence="3 4">
    <name type="scientific">Rhamnusium bicolor</name>
    <dbReference type="NCBI Taxonomy" id="1586634"/>
    <lineage>
        <taxon>Eukaryota</taxon>
        <taxon>Metazoa</taxon>
        <taxon>Ecdysozoa</taxon>
        <taxon>Arthropoda</taxon>
        <taxon>Hexapoda</taxon>
        <taxon>Insecta</taxon>
        <taxon>Pterygota</taxon>
        <taxon>Neoptera</taxon>
        <taxon>Endopterygota</taxon>
        <taxon>Coleoptera</taxon>
        <taxon>Polyphaga</taxon>
        <taxon>Cucujiformia</taxon>
        <taxon>Chrysomeloidea</taxon>
        <taxon>Cerambycidae</taxon>
        <taxon>Lepturinae</taxon>
        <taxon>Rhagiini</taxon>
        <taxon>Rhamnusium</taxon>
    </lineage>
</organism>
<keyword evidence="1" id="KW-0175">Coiled coil</keyword>
<evidence type="ECO:0000259" key="2">
    <source>
        <dbReference type="Pfam" id="PF16064"/>
    </source>
</evidence>
<dbReference type="PANTHER" id="PTHR34153">
    <property type="entry name" value="SI:CH211-262H13.3-RELATED-RELATED"/>
    <property type="match status" value="1"/>
</dbReference>
<dbReference type="InterPro" id="IPR032071">
    <property type="entry name" value="DUF4806"/>
</dbReference>
<feature type="domain" description="DUF4806" evidence="2">
    <location>
        <begin position="70"/>
        <end position="147"/>
    </location>
</feature>
<dbReference type="Proteomes" id="UP001162156">
    <property type="component" value="Unassembled WGS sequence"/>
</dbReference>
<dbReference type="EMBL" id="JANEYF010000017">
    <property type="protein sequence ID" value="KAJ8972775.1"/>
    <property type="molecule type" value="Genomic_DNA"/>
</dbReference>
<evidence type="ECO:0000313" key="3">
    <source>
        <dbReference type="EMBL" id="KAJ8972775.1"/>
    </source>
</evidence>
<proteinExistence type="predicted"/>
<accession>A0AAV8ZZF6</accession>
<sequence length="155" mass="17812">MCAGDSEFREQIITKLVQQTKRIKELEHDLNQLAMAVEANKQISLQILEIVSGRSQTLETVSHEIDIYEKFPIKTIEDLEEIENDLMNLNNFGFLVKSLSRLGGNDYKECIRRILSRMVDDSVMSLYSLQGHKGKRVFSKTKLFSAVIGNNRVYL</sequence>
<dbReference type="Pfam" id="PF16064">
    <property type="entry name" value="DUF4806"/>
    <property type="match status" value="1"/>
</dbReference>
<dbReference type="AlphaFoldDB" id="A0AAV8ZZF6"/>
<keyword evidence="4" id="KW-1185">Reference proteome</keyword>
<evidence type="ECO:0000313" key="4">
    <source>
        <dbReference type="Proteomes" id="UP001162156"/>
    </source>
</evidence>
<feature type="coiled-coil region" evidence="1">
    <location>
        <begin position="9"/>
        <end position="43"/>
    </location>
</feature>
<protein>
    <recommendedName>
        <fullName evidence="2">DUF4806 domain-containing protein</fullName>
    </recommendedName>
</protein>